<organism evidence="10 11">
    <name type="scientific">Sporomusa acidovorans (strain ATCC 49682 / DSM 3132 / Mol)</name>
    <dbReference type="NCBI Taxonomy" id="1123286"/>
    <lineage>
        <taxon>Bacteria</taxon>
        <taxon>Bacillati</taxon>
        <taxon>Bacillota</taxon>
        <taxon>Negativicutes</taxon>
        <taxon>Selenomonadales</taxon>
        <taxon>Sporomusaceae</taxon>
        <taxon>Sporomusa</taxon>
    </lineage>
</organism>
<evidence type="ECO:0000256" key="5">
    <source>
        <dbReference type="ARBA" id="ARBA00023136"/>
    </source>
</evidence>
<reference evidence="10" key="1">
    <citation type="submission" date="2024-05" db="EMBL/GenBank/DDBJ databases">
        <title>Isolation and characterization of Sporomusa carbonis sp. nov., a carboxydotrophic hydrogenogen in the genus of Sporomusa isolated from a charcoal burning pile.</title>
        <authorList>
            <person name="Boeer T."/>
            <person name="Rosenbaum F."/>
            <person name="Eysell L."/>
            <person name="Mueller V."/>
            <person name="Daniel R."/>
            <person name="Poehlein A."/>
        </authorList>
    </citation>
    <scope>NUCLEOTIDE SEQUENCE [LARGE SCALE GENOMIC DNA]</scope>
    <source>
        <strain evidence="10">DSM 3132</strain>
    </source>
</reference>
<evidence type="ECO:0000256" key="3">
    <source>
        <dbReference type="ARBA" id="ARBA00022692"/>
    </source>
</evidence>
<feature type="transmembrane region" description="Helical" evidence="7">
    <location>
        <begin position="288"/>
        <end position="318"/>
    </location>
</feature>
<dbReference type="Proteomes" id="UP000216052">
    <property type="component" value="Chromosome"/>
</dbReference>
<evidence type="ECO:0008006" key="12">
    <source>
        <dbReference type="Google" id="ProtNLM"/>
    </source>
</evidence>
<gene>
    <name evidence="10" type="ORF">SPACI_052560</name>
</gene>
<dbReference type="Pfam" id="PF12704">
    <property type="entry name" value="MacB_PCD"/>
    <property type="match status" value="1"/>
</dbReference>
<protein>
    <recommendedName>
        <fullName evidence="12">FtsX-like permease family protein</fullName>
    </recommendedName>
</protein>
<accession>A0ABZ3JAI1</accession>
<evidence type="ECO:0000313" key="11">
    <source>
        <dbReference type="Proteomes" id="UP000216052"/>
    </source>
</evidence>
<proteinExistence type="inferred from homology"/>
<evidence type="ECO:0000256" key="6">
    <source>
        <dbReference type="ARBA" id="ARBA00038076"/>
    </source>
</evidence>
<evidence type="ECO:0000256" key="2">
    <source>
        <dbReference type="ARBA" id="ARBA00022475"/>
    </source>
</evidence>
<sequence>MWHLLLENVRGRVSYNFIIVFAVTLAVTTVLLTLFVSRSIQLGVQHNSQLLGPDMALVQPGTKASGHIYVAKGPPAQGKLPMAIIKQLQSFPEVEKISVQSCLGAIPLGTAHIRVIGFDPGTDFMVQPWLQKTKHKDSPATDEALLGSNVEPGKSGDIHIGGKNYKPAGRLAETGSFMDQTIFVPLLMDKLEEVSWILVQLKPGTSLDIMANKLETNLPNTEVLTRTEMLKTINDQLHGLLAGRGFSAAALFVIAGSMLTMGAVFSLMMYERRREFGLLQAMGAKRTFILRLILGEALVLCCLGILTGVVLAVIILLLSLAGMVPLLTLTLSPEPGYILARILGTSLVALIIGVLAALYPALSTIRLEPYEAIRSGE</sequence>
<dbReference type="InterPro" id="IPR003838">
    <property type="entry name" value="ABC3_permease_C"/>
</dbReference>
<comment type="subcellular location">
    <subcellularLocation>
        <location evidence="1">Cell membrane</location>
        <topology evidence="1">Multi-pass membrane protein</topology>
    </subcellularLocation>
</comment>
<dbReference type="InterPro" id="IPR050250">
    <property type="entry name" value="Macrolide_Exporter_MacB"/>
</dbReference>
<dbReference type="PANTHER" id="PTHR30572">
    <property type="entry name" value="MEMBRANE COMPONENT OF TRANSPORTER-RELATED"/>
    <property type="match status" value="1"/>
</dbReference>
<evidence type="ECO:0000256" key="4">
    <source>
        <dbReference type="ARBA" id="ARBA00022989"/>
    </source>
</evidence>
<feature type="domain" description="MacB-like periplasmic core" evidence="9">
    <location>
        <begin position="17"/>
        <end position="215"/>
    </location>
</feature>
<feature type="transmembrane region" description="Helical" evidence="7">
    <location>
        <begin position="246"/>
        <end position="267"/>
    </location>
</feature>
<keyword evidence="5 7" id="KW-0472">Membrane</keyword>
<keyword evidence="11" id="KW-1185">Reference proteome</keyword>
<name>A0ABZ3JAI1_SPOA4</name>
<evidence type="ECO:0000256" key="1">
    <source>
        <dbReference type="ARBA" id="ARBA00004651"/>
    </source>
</evidence>
<feature type="transmembrane region" description="Helical" evidence="7">
    <location>
        <begin position="12"/>
        <end position="36"/>
    </location>
</feature>
<evidence type="ECO:0000313" key="10">
    <source>
        <dbReference type="EMBL" id="XFO75141.1"/>
    </source>
</evidence>
<feature type="transmembrane region" description="Helical" evidence="7">
    <location>
        <begin position="338"/>
        <end position="359"/>
    </location>
</feature>
<evidence type="ECO:0000256" key="7">
    <source>
        <dbReference type="SAM" id="Phobius"/>
    </source>
</evidence>
<dbReference type="PANTHER" id="PTHR30572:SF4">
    <property type="entry name" value="ABC TRANSPORTER PERMEASE YTRF"/>
    <property type="match status" value="1"/>
</dbReference>
<evidence type="ECO:0000259" key="8">
    <source>
        <dbReference type="Pfam" id="PF02687"/>
    </source>
</evidence>
<comment type="similarity">
    <text evidence="6">Belongs to the ABC-4 integral membrane protein family.</text>
</comment>
<dbReference type="EMBL" id="CP155571">
    <property type="protein sequence ID" value="XFO75141.1"/>
    <property type="molecule type" value="Genomic_DNA"/>
</dbReference>
<keyword evidence="4 7" id="KW-1133">Transmembrane helix</keyword>
<evidence type="ECO:0000259" key="9">
    <source>
        <dbReference type="Pfam" id="PF12704"/>
    </source>
</evidence>
<keyword evidence="2" id="KW-1003">Cell membrane</keyword>
<dbReference type="Pfam" id="PF02687">
    <property type="entry name" value="FtsX"/>
    <property type="match status" value="1"/>
</dbReference>
<keyword evidence="3 7" id="KW-0812">Transmembrane</keyword>
<feature type="domain" description="ABC3 transporter permease C-terminal" evidence="8">
    <location>
        <begin position="249"/>
        <end position="369"/>
    </location>
</feature>
<dbReference type="RefSeq" id="WP_093792179.1">
    <property type="nucleotide sequence ID" value="NZ_CP155571.1"/>
</dbReference>
<dbReference type="InterPro" id="IPR025857">
    <property type="entry name" value="MacB_PCD"/>
</dbReference>